<dbReference type="PANTHER" id="PTHR12335">
    <property type="entry name" value="TIPE PROTEIN TEMPERATURE-INDUCED PARALYTIC E"/>
    <property type="match status" value="1"/>
</dbReference>
<dbReference type="OrthoDB" id="6349518at2759"/>
<dbReference type="PANTHER" id="PTHR12335:SF3">
    <property type="entry name" value="IP11896P"/>
    <property type="match status" value="1"/>
</dbReference>
<keyword evidence="1" id="KW-0812">Transmembrane</keyword>
<dbReference type="GO" id="GO:0017080">
    <property type="term" value="F:sodium channel regulator activity"/>
    <property type="evidence" value="ECO:0007669"/>
    <property type="project" value="TreeGrafter"/>
</dbReference>
<evidence type="ECO:0000313" key="2">
    <source>
        <dbReference type="EnsemblMetazoa" id="XP_014242583.1"/>
    </source>
</evidence>
<keyword evidence="3" id="KW-1185">Reference proteome</keyword>
<name>A0A8I6RG03_CIMLE</name>
<dbReference type="Pfam" id="PF16972">
    <property type="entry name" value="TipE"/>
    <property type="match status" value="1"/>
</dbReference>
<dbReference type="GO" id="GO:0002028">
    <property type="term" value="P:regulation of sodium ion transport"/>
    <property type="evidence" value="ECO:0007669"/>
    <property type="project" value="TreeGrafter"/>
</dbReference>
<dbReference type="GeneID" id="106662779"/>
<dbReference type="KEGG" id="clec:106662779"/>
<dbReference type="CTD" id="38501"/>
<dbReference type="Proteomes" id="UP000494040">
    <property type="component" value="Unassembled WGS sequence"/>
</dbReference>
<feature type="transmembrane region" description="Helical" evidence="1">
    <location>
        <begin position="21"/>
        <end position="45"/>
    </location>
</feature>
<keyword evidence="1" id="KW-0472">Membrane</keyword>
<sequence length="470" mass="52761">MGKKKVKEAVVPQQDKKICGSICLCQFTVVISCVAVIYLAVAVYMPSYRAFTYGMEPEPVMCQAVNTTMLTNYCDWASCGEWCLTKTSGFCPQIHVTTRRNGTTIRLDGCARLASSSCPKAKPEKVKRYNCNLDNECATLTGVFNCSLGHCANMSELFLCHNHADGIVVDSDKDNLKLNGFFECYHSRCTKYRKNLNCDRYCSKITTTSMNVYLQSGDNVFTGECDRVVAFNEVNGNEPGVVLEDPKEIWTSRDNRTLFASCDMIVKNESSLIATDCINGTEVGDNTIPRPFMNFTTFWKIVENSTTEVDPTHKFLPPQHVLTIYNYSRLYINIEGCVNTLMGECAEFVDTHGNDGDNKTAQSRFPCFYRKNDPFMVVARFDLKKTWLELMVAIFVPSTLFVVSFITLIVIGHSVYVGDDAKMRCMICRRKKKKKTTEEINAEMDLVMDGIIERTNAMADSPEGVAVTST</sequence>
<dbReference type="InterPro" id="IPR031578">
    <property type="entry name" value="TipE"/>
</dbReference>
<protein>
    <submittedName>
        <fullName evidence="2">Uncharacterized protein</fullName>
    </submittedName>
</protein>
<proteinExistence type="predicted"/>
<dbReference type="GO" id="GO:0005886">
    <property type="term" value="C:plasma membrane"/>
    <property type="evidence" value="ECO:0007669"/>
    <property type="project" value="TreeGrafter"/>
</dbReference>
<dbReference type="EnsemblMetazoa" id="XM_014387097.2">
    <property type="protein sequence ID" value="XP_014242583.1"/>
    <property type="gene ID" value="LOC106662779"/>
</dbReference>
<organism evidence="2 3">
    <name type="scientific">Cimex lectularius</name>
    <name type="common">Bed bug</name>
    <name type="synonym">Acanthia lectularia</name>
    <dbReference type="NCBI Taxonomy" id="79782"/>
    <lineage>
        <taxon>Eukaryota</taxon>
        <taxon>Metazoa</taxon>
        <taxon>Ecdysozoa</taxon>
        <taxon>Arthropoda</taxon>
        <taxon>Hexapoda</taxon>
        <taxon>Insecta</taxon>
        <taxon>Pterygota</taxon>
        <taxon>Neoptera</taxon>
        <taxon>Paraneoptera</taxon>
        <taxon>Hemiptera</taxon>
        <taxon>Heteroptera</taxon>
        <taxon>Panheteroptera</taxon>
        <taxon>Cimicomorpha</taxon>
        <taxon>Cimicidae</taxon>
        <taxon>Cimex</taxon>
    </lineage>
</organism>
<dbReference type="RefSeq" id="XP_014242583.1">
    <property type="nucleotide sequence ID" value="XM_014387097.2"/>
</dbReference>
<evidence type="ECO:0000313" key="3">
    <source>
        <dbReference type="Proteomes" id="UP000494040"/>
    </source>
</evidence>
<feature type="transmembrane region" description="Helical" evidence="1">
    <location>
        <begin position="390"/>
        <end position="416"/>
    </location>
</feature>
<accession>A0A8I6RG03</accession>
<dbReference type="PROSITE" id="PS51257">
    <property type="entry name" value="PROKAR_LIPOPROTEIN"/>
    <property type="match status" value="1"/>
</dbReference>
<dbReference type="OMA" id="QKFLPNQ"/>
<dbReference type="AlphaFoldDB" id="A0A8I6RG03"/>
<reference evidence="2" key="1">
    <citation type="submission" date="2022-01" db="UniProtKB">
        <authorList>
            <consortium name="EnsemblMetazoa"/>
        </authorList>
    </citation>
    <scope>IDENTIFICATION</scope>
</reference>
<evidence type="ECO:0000256" key="1">
    <source>
        <dbReference type="SAM" id="Phobius"/>
    </source>
</evidence>
<keyword evidence="1" id="KW-1133">Transmembrane helix</keyword>